<keyword evidence="7" id="KW-0648">Protein biosynthesis</keyword>
<organism evidence="10 11">
    <name type="scientific">Candidatus Dehalogenimonas loeffleri</name>
    <dbReference type="NCBI Taxonomy" id="3127115"/>
    <lineage>
        <taxon>Bacteria</taxon>
        <taxon>Bacillati</taxon>
        <taxon>Chloroflexota</taxon>
        <taxon>Dehalococcoidia</taxon>
        <taxon>Dehalococcoidales</taxon>
        <taxon>Dehalococcoidaceae</taxon>
        <taxon>Dehalogenimonas</taxon>
    </lineage>
</organism>
<dbReference type="CDD" id="cd00775">
    <property type="entry name" value="LysRS_core"/>
    <property type="match status" value="1"/>
</dbReference>
<comment type="catalytic activity">
    <reaction evidence="6 7 8">
        <text>tRNA(Lys) + L-lysine + ATP = L-lysyl-tRNA(Lys) + AMP + diphosphate</text>
        <dbReference type="Rhea" id="RHEA:20792"/>
        <dbReference type="Rhea" id="RHEA-COMP:9696"/>
        <dbReference type="Rhea" id="RHEA-COMP:9697"/>
        <dbReference type="ChEBI" id="CHEBI:30616"/>
        <dbReference type="ChEBI" id="CHEBI:32551"/>
        <dbReference type="ChEBI" id="CHEBI:33019"/>
        <dbReference type="ChEBI" id="CHEBI:78442"/>
        <dbReference type="ChEBI" id="CHEBI:78529"/>
        <dbReference type="ChEBI" id="CHEBI:456215"/>
        <dbReference type="EC" id="6.1.1.6"/>
    </reaction>
</comment>
<dbReference type="InterPro" id="IPR012340">
    <property type="entry name" value="NA-bd_OB-fold"/>
</dbReference>
<evidence type="ECO:0000256" key="1">
    <source>
        <dbReference type="ARBA" id="ARBA00022598"/>
    </source>
</evidence>
<protein>
    <recommendedName>
        <fullName evidence="7">Lysine--tRNA ligase</fullName>
        <ecNumber evidence="7">6.1.1.6</ecNumber>
    </recommendedName>
    <alternativeName>
        <fullName evidence="7">Lysyl-tRNA synthetase</fullName>
        <shortName evidence="7">LysRS</shortName>
    </alternativeName>
</protein>
<dbReference type="PANTHER" id="PTHR42918">
    <property type="entry name" value="LYSYL-TRNA SYNTHETASE"/>
    <property type="match status" value="1"/>
</dbReference>
<evidence type="ECO:0000256" key="3">
    <source>
        <dbReference type="ARBA" id="ARBA00022741"/>
    </source>
</evidence>
<evidence type="ECO:0000313" key="11">
    <source>
        <dbReference type="Proteomes" id="UP001375370"/>
    </source>
</evidence>
<accession>A0ABZ2J6Q3</accession>
<keyword evidence="3 7" id="KW-0547">Nucleotide-binding</keyword>
<reference evidence="10 11" key="1">
    <citation type="submission" date="2024-03" db="EMBL/GenBank/DDBJ databases">
        <title>A Dehalogenimonas Isolated from Estuarine Sediments Dihaloeliminates Chlorinated Alkanes.</title>
        <authorList>
            <person name="Yang Y."/>
            <person name="Wang H."/>
        </authorList>
    </citation>
    <scope>NUCLEOTIDE SEQUENCE [LARGE SCALE GENOMIC DNA]</scope>
    <source>
        <strain evidence="10 11">W</strain>
    </source>
</reference>
<dbReference type="Pfam" id="PF00152">
    <property type="entry name" value="tRNA-synt_2"/>
    <property type="match status" value="1"/>
</dbReference>
<dbReference type="InterPro" id="IPR018149">
    <property type="entry name" value="Lys-tRNA-synth_II_C"/>
</dbReference>
<feature type="binding site" evidence="7">
    <location>
        <position position="409"/>
    </location>
    <ligand>
        <name>Mg(2+)</name>
        <dbReference type="ChEBI" id="CHEBI:18420"/>
        <label>1</label>
    </ligand>
</feature>
<dbReference type="RefSeq" id="WP_338737479.1">
    <property type="nucleotide sequence ID" value="NZ_CP146612.1"/>
</dbReference>
<evidence type="ECO:0000313" key="10">
    <source>
        <dbReference type="EMBL" id="WWX25339.1"/>
    </source>
</evidence>
<evidence type="ECO:0000256" key="7">
    <source>
        <dbReference type="HAMAP-Rule" id="MF_00252"/>
    </source>
</evidence>
<dbReference type="InterPro" id="IPR044136">
    <property type="entry name" value="Lys-tRNA-ligase_II_N"/>
</dbReference>
<name>A0ABZ2J6Q3_9CHLR</name>
<dbReference type="InterPro" id="IPR004364">
    <property type="entry name" value="Aa-tRNA-synt_II"/>
</dbReference>
<comment type="cofactor">
    <cofactor evidence="7 8">
        <name>Mg(2+)</name>
        <dbReference type="ChEBI" id="CHEBI:18420"/>
    </cofactor>
    <text evidence="7 8">Binds 3 Mg(2+) ions per subunit.</text>
</comment>
<dbReference type="SUPFAM" id="SSF55681">
    <property type="entry name" value="Class II aaRS and biotin synthetases"/>
    <property type="match status" value="1"/>
</dbReference>
<evidence type="ECO:0000256" key="5">
    <source>
        <dbReference type="ARBA" id="ARBA00023146"/>
    </source>
</evidence>
<dbReference type="Gene3D" id="2.40.50.140">
    <property type="entry name" value="Nucleic acid-binding proteins"/>
    <property type="match status" value="1"/>
</dbReference>
<keyword evidence="11" id="KW-1185">Reference proteome</keyword>
<comment type="subunit">
    <text evidence="7">Homodimer.</text>
</comment>
<dbReference type="InterPro" id="IPR045864">
    <property type="entry name" value="aa-tRNA-synth_II/BPL/LPL"/>
</dbReference>
<dbReference type="EC" id="6.1.1.6" evidence="7"/>
<dbReference type="PROSITE" id="PS50862">
    <property type="entry name" value="AA_TRNA_LIGASE_II"/>
    <property type="match status" value="1"/>
</dbReference>
<evidence type="ECO:0000256" key="4">
    <source>
        <dbReference type="ARBA" id="ARBA00022840"/>
    </source>
</evidence>
<feature type="binding site" evidence="7">
    <location>
        <position position="402"/>
    </location>
    <ligand>
        <name>Mg(2+)</name>
        <dbReference type="ChEBI" id="CHEBI:18420"/>
        <label>1</label>
    </ligand>
</feature>
<gene>
    <name evidence="7 10" type="primary">lysS</name>
    <name evidence="10" type="ORF">V8247_08835</name>
</gene>
<feature type="binding site" evidence="7">
    <location>
        <position position="409"/>
    </location>
    <ligand>
        <name>Mg(2+)</name>
        <dbReference type="ChEBI" id="CHEBI:18420"/>
        <label>2</label>
    </ligand>
</feature>
<proteinExistence type="inferred from homology"/>
<dbReference type="PANTHER" id="PTHR42918:SF15">
    <property type="entry name" value="LYSINE--TRNA LIGASE, CHLOROPLASTIC_MITOCHONDRIAL"/>
    <property type="match status" value="1"/>
</dbReference>
<comment type="similarity">
    <text evidence="7">Belongs to the class-II aminoacyl-tRNA synthetase family.</text>
</comment>
<keyword evidence="7" id="KW-0963">Cytoplasm</keyword>
<dbReference type="HAMAP" id="MF_00252">
    <property type="entry name" value="Lys_tRNA_synth_class2"/>
    <property type="match status" value="1"/>
</dbReference>
<keyword evidence="5 7" id="KW-0030">Aminoacyl-tRNA synthetase</keyword>
<dbReference type="Gene3D" id="3.30.930.10">
    <property type="entry name" value="Bira Bifunctional Protein, Domain 2"/>
    <property type="match status" value="1"/>
</dbReference>
<keyword evidence="2 7" id="KW-0479">Metal-binding</keyword>
<evidence type="ECO:0000256" key="8">
    <source>
        <dbReference type="RuleBase" id="RU000336"/>
    </source>
</evidence>
<dbReference type="CDD" id="cd04322">
    <property type="entry name" value="LysRS_N"/>
    <property type="match status" value="1"/>
</dbReference>
<dbReference type="GO" id="GO:0004824">
    <property type="term" value="F:lysine-tRNA ligase activity"/>
    <property type="evidence" value="ECO:0007669"/>
    <property type="project" value="UniProtKB-EC"/>
</dbReference>
<dbReference type="PRINTS" id="PR00982">
    <property type="entry name" value="TRNASYNTHLYS"/>
</dbReference>
<dbReference type="SUPFAM" id="SSF50249">
    <property type="entry name" value="Nucleic acid-binding proteins"/>
    <property type="match status" value="1"/>
</dbReference>
<dbReference type="InterPro" id="IPR002313">
    <property type="entry name" value="Lys-tRNA-ligase_II"/>
</dbReference>
<comment type="subcellular location">
    <subcellularLocation>
        <location evidence="7">Cytoplasm</location>
    </subcellularLocation>
</comment>
<keyword evidence="4 7" id="KW-0067">ATP-binding</keyword>
<dbReference type="EMBL" id="CP146612">
    <property type="protein sequence ID" value="WWX25339.1"/>
    <property type="molecule type" value="Genomic_DNA"/>
</dbReference>
<dbReference type="InterPro" id="IPR006195">
    <property type="entry name" value="aa-tRNA-synth_II"/>
</dbReference>
<keyword evidence="1 7" id="KW-0436">Ligase</keyword>
<sequence>MASRHERITQDRQDKLDRLRQAGINPYPNSFHRTHTNLQAINDLKFAEDCGTQPPVVTVSGRVISRRDMGKLSFIDLRDGDSKIQLFCSLKNLDETSILILSSLDIGDTIGATGVLMRTRAGEASVSVTQLLMLTKSLQPLPEKWHGLQDTEKRHRQRYLDMIANPEVKDTFRRRSQIISEIRRYLDSHGYTEVETPVLQSLACGASARPFLTHHNALQQDMYLRIALELYLKRLIVGGFDGVYEIGRIFRNEGISLKHNPEFTMLECYKAYADYQDMMTVVEEMVSGIVSVITGGLTVEHGDVTLNFKSPWPRVDFRSALLEHSGVDFLDYSDAESLRARMKELGLEADEAKDKGKLIDELHSHFVEPHLVQPCFLVDYPIEMSPLAKTKPGEPRIVERFEAFAGGMEIANAFSELNDPLEQEHRFSAQLEKGSCAPQVDDTETIDEDFLTALEYGMPPTGGLGVGIDRLIMLLTGHRSIREVILFPTLKDKE</sequence>
<dbReference type="NCBIfam" id="NF001756">
    <property type="entry name" value="PRK00484.1"/>
    <property type="match status" value="1"/>
</dbReference>
<dbReference type="NCBIfam" id="TIGR00499">
    <property type="entry name" value="lysS_bact"/>
    <property type="match status" value="1"/>
</dbReference>
<dbReference type="InterPro" id="IPR004365">
    <property type="entry name" value="NA-bd_OB_tRNA"/>
</dbReference>
<evidence type="ECO:0000259" key="9">
    <source>
        <dbReference type="PROSITE" id="PS50862"/>
    </source>
</evidence>
<keyword evidence="7 8" id="KW-0460">Magnesium</keyword>
<dbReference type="Pfam" id="PF01336">
    <property type="entry name" value="tRNA_anti-codon"/>
    <property type="match status" value="1"/>
</dbReference>
<dbReference type="Proteomes" id="UP001375370">
    <property type="component" value="Chromosome"/>
</dbReference>
<evidence type="ECO:0000256" key="6">
    <source>
        <dbReference type="ARBA" id="ARBA00048573"/>
    </source>
</evidence>
<feature type="domain" description="Aminoacyl-transfer RNA synthetases class-II family profile" evidence="9">
    <location>
        <begin position="172"/>
        <end position="488"/>
    </location>
</feature>
<evidence type="ECO:0000256" key="2">
    <source>
        <dbReference type="ARBA" id="ARBA00022723"/>
    </source>
</evidence>